<evidence type="ECO:0000313" key="1">
    <source>
        <dbReference type="EMBL" id="KAF2629853.1"/>
    </source>
</evidence>
<reference evidence="1" key="1">
    <citation type="journal article" date="2020" name="Stud. Mycol.">
        <title>101 Dothideomycetes genomes: a test case for predicting lifestyles and emergence of pathogens.</title>
        <authorList>
            <person name="Haridas S."/>
            <person name="Albert R."/>
            <person name="Binder M."/>
            <person name="Bloem J."/>
            <person name="Labutti K."/>
            <person name="Salamov A."/>
            <person name="Andreopoulos B."/>
            <person name="Baker S."/>
            <person name="Barry K."/>
            <person name="Bills G."/>
            <person name="Bluhm B."/>
            <person name="Cannon C."/>
            <person name="Castanera R."/>
            <person name="Culley D."/>
            <person name="Daum C."/>
            <person name="Ezra D."/>
            <person name="Gonzalez J."/>
            <person name="Henrissat B."/>
            <person name="Kuo A."/>
            <person name="Liang C."/>
            <person name="Lipzen A."/>
            <person name="Lutzoni F."/>
            <person name="Magnuson J."/>
            <person name="Mondo S."/>
            <person name="Nolan M."/>
            <person name="Ohm R."/>
            <person name="Pangilinan J."/>
            <person name="Park H.-J."/>
            <person name="Ramirez L."/>
            <person name="Alfaro M."/>
            <person name="Sun H."/>
            <person name="Tritt A."/>
            <person name="Yoshinaga Y."/>
            <person name="Zwiers L.-H."/>
            <person name="Turgeon B."/>
            <person name="Goodwin S."/>
            <person name="Spatafora J."/>
            <person name="Crous P."/>
            <person name="Grigoriev I."/>
        </authorList>
    </citation>
    <scope>NUCLEOTIDE SEQUENCE</scope>
    <source>
        <strain evidence="1">CBS 525.71</strain>
    </source>
</reference>
<gene>
    <name evidence="1" type="ORF">BU25DRAFT_484874</name>
</gene>
<keyword evidence="2" id="KW-1185">Reference proteome</keyword>
<sequence>MKVVHPLLRLALKGTSTLKVDSVQTQTINPDVLPITHNNYQVQNKVDFTFSFHRNTPEASDLYTRLGLAGLAETLGQTTDANTKRLALFSGIAVKQGNGGKDEALVHLPIWLAAGLENIRRLGDMAQERPYTAGELKPTVGWTVVGHDWHT</sequence>
<evidence type="ECO:0000313" key="2">
    <source>
        <dbReference type="Proteomes" id="UP000799754"/>
    </source>
</evidence>
<name>A0ACB6S738_9PLEO</name>
<comment type="caution">
    <text evidence="1">The sequence shown here is derived from an EMBL/GenBank/DDBJ whole genome shotgun (WGS) entry which is preliminary data.</text>
</comment>
<organism evidence="1 2">
    <name type="scientific">Macroventuria anomochaeta</name>
    <dbReference type="NCBI Taxonomy" id="301207"/>
    <lineage>
        <taxon>Eukaryota</taxon>
        <taxon>Fungi</taxon>
        <taxon>Dikarya</taxon>
        <taxon>Ascomycota</taxon>
        <taxon>Pezizomycotina</taxon>
        <taxon>Dothideomycetes</taxon>
        <taxon>Pleosporomycetidae</taxon>
        <taxon>Pleosporales</taxon>
        <taxon>Pleosporineae</taxon>
        <taxon>Didymellaceae</taxon>
        <taxon>Macroventuria</taxon>
    </lineage>
</organism>
<accession>A0ACB6S738</accession>
<dbReference type="Proteomes" id="UP000799754">
    <property type="component" value="Unassembled WGS sequence"/>
</dbReference>
<proteinExistence type="predicted"/>
<protein>
    <submittedName>
        <fullName evidence="1">Uncharacterized protein</fullName>
    </submittedName>
</protein>
<dbReference type="EMBL" id="MU006708">
    <property type="protein sequence ID" value="KAF2629853.1"/>
    <property type="molecule type" value="Genomic_DNA"/>
</dbReference>